<keyword evidence="2" id="KW-0812">Transmembrane</keyword>
<evidence type="ECO:0000313" key="5">
    <source>
        <dbReference type="Proteomes" id="UP001221142"/>
    </source>
</evidence>
<feature type="transmembrane region" description="Helical" evidence="2">
    <location>
        <begin position="105"/>
        <end position="127"/>
    </location>
</feature>
<organism evidence="4 5">
    <name type="scientific">Roridomyces roridus</name>
    <dbReference type="NCBI Taxonomy" id="1738132"/>
    <lineage>
        <taxon>Eukaryota</taxon>
        <taxon>Fungi</taxon>
        <taxon>Dikarya</taxon>
        <taxon>Basidiomycota</taxon>
        <taxon>Agaricomycotina</taxon>
        <taxon>Agaricomycetes</taxon>
        <taxon>Agaricomycetidae</taxon>
        <taxon>Agaricales</taxon>
        <taxon>Marasmiineae</taxon>
        <taxon>Mycenaceae</taxon>
        <taxon>Roridomyces</taxon>
    </lineage>
</organism>
<proteinExistence type="predicted"/>
<evidence type="ECO:0000256" key="1">
    <source>
        <dbReference type="SAM" id="MobiDB-lite"/>
    </source>
</evidence>
<gene>
    <name evidence="4" type="ORF">FB45DRAFT_1060766</name>
</gene>
<comment type="caution">
    <text evidence="4">The sequence shown here is derived from an EMBL/GenBank/DDBJ whole genome shotgun (WGS) entry which is preliminary data.</text>
</comment>
<feature type="transmembrane region" description="Helical" evidence="2">
    <location>
        <begin position="139"/>
        <end position="160"/>
    </location>
</feature>
<feature type="transmembrane region" description="Helical" evidence="2">
    <location>
        <begin position="242"/>
        <end position="263"/>
    </location>
</feature>
<dbReference type="AlphaFoldDB" id="A0AAD7FK01"/>
<feature type="transmembrane region" description="Helical" evidence="2">
    <location>
        <begin position="30"/>
        <end position="51"/>
    </location>
</feature>
<dbReference type="PANTHER" id="PTHR40465">
    <property type="entry name" value="CHROMOSOME 1, WHOLE GENOME SHOTGUN SEQUENCE"/>
    <property type="match status" value="1"/>
</dbReference>
<keyword evidence="2" id="KW-0472">Membrane</keyword>
<evidence type="ECO:0000313" key="4">
    <source>
        <dbReference type="EMBL" id="KAJ7624472.1"/>
    </source>
</evidence>
<evidence type="ECO:0000256" key="2">
    <source>
        <dbReference type="SAM" id="Phobius"/>
    </source>
</evidence>
<evidence type="ECO:0000259" key="3">
    <source>
        <dbReference type="Pfam" id="PF20152"/>
    </source>
</evidence>
<dbReference type="InterPro" id="IPR045339">
    <property type="entry name" value="DUF6534"/>
</dbReference>
<feature type="compositionally biased region" description="Basic and acidic residues" evidence="1">
    <location>
        <begin position="304"/>
        <end position="326"/>
    </location>
</feature>
<dbReference type="PANTHER" id="PTHR40465:SF1">
    <property type="entry name" value="DUF6534 DOMAIN-CONTAINING PROTEIN"/>
    <property type="match status" value="1"/>
</dbReference>
<dbReference type="Pfam" id="PF20152">
    <property type="entry name" value="DUF6534"/>
    <property type="match status" value="1"/>
</dbReference>
<reference evidence="4" key="1">
    <citation type="submission" date="2023-03" db="EMBL/GenBank/DDBJ databases">
        <title>Massive genome expansion in bonnet fungi (Mycena s.s.) driven by repeated elements and novel gene families across ecological guilds.</title>
        <authorList>
            <consortium name="Lawrence Berkeley National Laboratory"/>
            <person name="Harder C.B."/>
            <person name="Miyauchi S."/>
            <person name="Viragh M."/>
            <person name="Kuo A."/>
            <person name="Thoen E."/>
            <person name="Andreopoulos B."/>
            <person name="Lu D."/>
            <person name="Skrede I."/>
            <person name="Drula E."/>
            <person name="Henrissat B."/>
            <person name="Morin E."/>
            <person name="Kohler A."/>
            <person name="Barry K."/>
            <person name="LaButti K."/>
            <person name="Morin E."/>
            <person name="Salamov A."/>
            <person name="Lipzen A."/>
            <person name="Mereny Z."/>
            <person name="Hegedus B."/>
            <person name="Baldrian P."/>
            <person name="Stursova M."/>
            <person name="Weitz H."/>
            <person name="Taylor A."/>
            <person name="Grigoriev I.V."/>
            <person name="Nagy L.G."/>
            <person name="Martin F."/>
            <person name="Kauserud H."/>
        </authorList>
    </citation>
    <scope>NUCLEOTIDE SEQUENCE</scope>
    <source>
        <strain evidence="4">9284</strain>
    </source>
</reference>
<feature type="region of interest" description="Disordered" evidence="1">
    <location>
        <begin position="292"/>
        <end position="342"/>
    </location>
</feature>
<feature type="transmembrane region" description="Helical" evidence="2">
    <location>
        <begin position="63"/>
        <end position="85"/>
    </location>
</feature>
<sequence>MSTPVVSAIQDPAMVPTAAPDYAAIVTPQLIGSLLNFFFFGTLIVQTYIYRVCFPKDFIGTKFIVSFVLLLMTACICLNAVDVQFWFGAGFGDIGRFSDPRNSRIYIPLLGSFVAMVVQLFFCLRIISLKRSAWPLSMLIAVIGLGQCAGGMGASIISYMKNDNIADPKHTVFIYLWLIAAPVADILIAVTMTVLFVKTRKSDSSERDCLRSFLRFFLETNTFTAIVAVLSLVLYLGLPDKTFFACPAMILPGIYANTLLIALNHRTRADSTSISSGHTRVLNVPAVSYSRTPARRSDTTGGADLRHAAGVDARRSSIEKKWRDRDGEESESDYGSDAGERR</sequence>
<feature type="transmembrane region" description="Helical" evidence="2">
    <location>
        <begin position="172"/>
        <end position="196"/>
    </location>
</feature>
<dbReference type="EMBL" id="JARKIF010000013">
    <property type="protein sequence ID" value="KAJ7624472.1"/>
    <property type="molecule type" value="Genomic_DNA"/>
</dbReference>
<keyword evidence="2" id="KW-1133">Transmembrane helix</keyword>
<accession>A0AAD7FK01</accession>
<protein>
    <recommendedName>
        <fullName evidence="3">DUF6534 domain-containing protein</fullName>
    </recommendedName>
</protein>
<keyword evidence="5" id="KW-1185">Reference proteome</keyword>
<dbReference type="Proteomes" id="UP001221142">
    <property type="component" value="Unassembled WGS sequence"/>
</dbReference>
<feature type="transmembrane region" description="Helical" evidence="2">
    <location>
        <begin position="216"/>
        <end position="236"/>
    </location>
</feature>
<feature type="domain" description="DUF6534" evidence="3">
    <location>
        <begin position="183"/>
        <end position="267"/>
    </location>
</feature>
<name>A0AAD7FK01_9AGAR</name>